<dbReference type="EMBL" id="CAJNDS010000016">
    <property type="protein sequence ID" value="CAE6918104.1"/>
    <property type="molecule type" value="Genomic_DNA"/>
</dbReference>
<evidence type="ECO:0000259" key="2">
    <source>
        <dbReference type="Pfam" id="PF00026"/>
    </source>
</evidence>
<dbReference type="Gene3D" id="2.40.70.10">
    <property type="entry name" value="Acid Proteases"/>
    <property type="match status" value="1"/>
</dbReference>
<dbReference type="InterPro" id="IPR021109">
    <property type="entry name" value="Peptidase_aspartic_dom_sf"/>
</dbReference>
<dbReference type="Proteomes" id="UP000604046">
    <property type="component" value="Unassembled WGS sequence"/>
</dbReference>
<feature type="region of interest" description="Disordered" evidence="1">
    <location>
        <begin position="106"/>
        <end position="135"/>
    </location>
</feature>
<keyword evidence="4" id="KW-1185">Reference proteome</keyword>
<feature type="compositionally biased region" description="Polar residues" evidence="1">
    <location>
        <begin position="201"/>
        <end position="212"/>
    </location>
</feature>
<gene>
    <name evidence="3" type="ORF">SNAT2548_LOCUS364</name>
</gene>
<feature type="compositionally biased region" description="Basic and acidic residues" evidence="1">
    <location>
        <begin position="122"/>
        <end position="132"/>
    </location>
</feature>
<evidence type="ECO:0000256" key="1">
    <source>
        <dbReference type="SAM" id="MobiDB-lite"/>
    </source>
</evidence>
<feature type="domain" description="Peptidase A1" evidence="2">
    <location>
        <begin position="138"/>
        <end position="169"/>
    </location>
</feature>
<feature type="region of interest" description="Disordered" evidence="1">
    <location>
        <begin position="192"/>
        <end position="225"/>
    </location>
</feature>
<accession>A0A812GCW5</accession>
<protein>
    <recommendedName>
        <fullName evidence="2">Peptidase A1 domain-containing protein</fullName>
    </recommendedName>
</protein>
<dbReference type="SUPFAM" id="SSF50630">
    <property type="entry name" value="Acid proteases"/>
    <property type="match status" value="1"/>
</dbReference>
<proteinExistence type="predicted"/>
<dbReference type="InterPro" id="IPR033121">
    <property type="entry name" value="PEPTIDASE_A1"/>
</dbReference>
<dbReference type="OrthoDB" id="435429at2759"/>
<dbReference type="AlphaFoldDB" id="A0A812GCW5"/>
<name>A0A812GCW5_9DINO</name>
<sequence length="313" mass="34187">MVFADCLAPYSTAELKKEAVQREEMSEVIQGMQHAVQEAHEKHEGQAGLVSELLKQLTDLPGTGHVMKEEISQVLRNGERCTTELVRSANGTVMEETTWLLTSEGRKVKEPSPGYCSKNNQRRLEEASDSRLRGRSLQSSADNTWVLGDIFLRRHVVAFDFENSRLGFALEEVSAEELEAREQALREEAQGQGSIEAMETDGSSPPLQQFNQDGEDPASAREWERAQAAAQALVNKAHGPPVIYDEELSGSGTSNGMKTVLVATALVMGVGAFCGLFSSSRGGLLEETRSPAFAQHLHHHEGDGGEPRLEAAE</sequence>
<reference evidence="3" key="1">
    <citation type="submission" date="2021-02" db="EMBL/GenBank/DDBJ databases">
        <authorList>
            <person name="Dougan E. K."/>
            <person name="Rhodes N."/>
            <person name="Thang M."/>
            <person name="Chan C."/>
        </authorList>
    </citation>
    <scope>NUCLEOTIDE SEQUENCE</scope>
</reference>
<evidence type="ECO:0000313" key="4">
    <source>
        <dbReference type="Proteomes" id="UP000604046"/>
    </source>
</evidence>
<evidence type="ECO:0000313" key="3">
    <source>
        <dbReference type="EMBL" id="CAE6918104.1"/>
    </source>
</evidence>
<comment type="caution">
    <text evidence="3">The sequence shown here is derived from an EMBL/GenBank/DDBJ whole genome shotgun (WGS) entry which is preliminary data.</text>
</comment>
<organism evidence="3 4">
    <name type="scientific">Symbiodinium natans</name>
    <dbReference type="NCBI Taxonomy" id="878477"/>
    <lineage>
        <taxon>Eukaryota</taxon>
        <taxon>Sar</taxon>
        <taxon>Alveolata</taxon>
        <taxon>Dinophyceae</taxon>
        <taxon>Suessiales</taxon>
        <taxon>Symbiodiniaceae</taxon>
        <taxon>Symbiodinium</taxon>
    </lineage>
</organism>
<dbReference type="Pfam" id="PF00026">
    <property type="entry name" value="Asp"/>
    <property type="match status" value="1"/>
</dbReference>